<dbReference type="InterPro" id="IPR029058">
    <property type="entry name" value="AB_hydrolase_fold"/>
</dbReference>
<keyword evidence="6" id="KW-0325">Glycoprotein</keyword>
<evidence type="ECO:0000256" key="5">
    <source>
        <dbReference type="ARBA" id="ARBA00022801"/>
    </source>
</evidence>
<evidence type="ECO:0000256" key="4">
    <source>
        <dbReference type="ARBA" id="ARBA00022729"/>
    </source>
</evidence>
<dbReference type="EC" id="3.4.16.-" evidence="7"/>
<reference evidence="8 9" key="1">
    <citation type="journal article" date="2020" name="ISME J.">
        <title>Uncovering the hidden diversity of litter-decomposition mechanisms in mushroom-forming fungi.</title>
        <authorList>
            <person name="Floudas D."/>
            <person name="Bentzer J."/>
            <person name="Ahren D."/>
            <person name="Johansson T."/>
            <person name="Persson P."/>
            <person name="Tunlid A."/>
        </authorList>
    </citation>
    <scope>NUCLEOTIDE SEQUENCE [LARGE SCALE GENOMIC DNA]</scope>
    <source>
        <strain evidence="8 9">CBS 101986</strain>
    </source>
</reference>
<evidence type="ECO:0000256" key="2">
    <source>
        <dbReference type="ARBA" id="ARBA00022645"/>
    </source>
</evidence>
<dbReference type="InterPro" id="IPR018202">
    <property type="entry name" value="Ser_caboxypep_ser_AS"/>
</dbReference>
<gene>
    <name evidence="8" type="ORF">D9619_003668</name>
</gene>
<dbReference type="OrthoDB" id="443318at2759"/>
<dbReference type="Gene3D" id="3.40.50.1820">
    <property type="entry name" value="alpha/beta hydrolase"/>
    <property type="match status" value="1"/>
</dbReference>
<feature type="chain" id="PRO_5034645280" description="Carboxypeptidase" evidence="7">
    <location>
        <begin position="24"/>
        <end position="487"/>
    </location>
</feature>
<dbReference type="EMBL" id="JAACJJ010000056">
    <property type="protein sequence ID" value="KAF5313213.1"/>
    <property type="molecule type" value="Genomic_DNA"/>
</dbReference>
<dbReference type="PROSITE" id="PS00131">
    <property type="entry name" value="CARBOXYPEPT_SER_SER"/>
    <property type="match status" value="1"/>
</dbReference>
<evidence type="ECO:0000256" key="3">
    <source>
        <dbReference type="ARBA" id="ARBA00022670"/>
    </source>
</evidence>
<dbReference type="PANTHER" id="PTHR11802">
    <property type="entry name" value="SERINE PROTEASE FAMILY S10 SERINE CARBOXYPEPTIDASE"/>
    <property type="match status" value="1"/>
</dbReference>
<keyword evidence="5 7" id="KW-0378">Hydrolase</keyword>
<organism evidence="8 9">
    <name type="scientific">Psilocybe cf. subviscida</name>
    <dbReference type="NCBI Taxonomy" id="2480587"/>
    <lineage>
        <taxon>Eukaryota</taxon>
        <taxon>Fungi</taxon>
        <taxon>Dikarya</taxon>
        <taxon>Basidiomycota</taxon>
        <taxon>Agaricomycotina</taxon>
        <taxon>Agaricomycetes</taxon>
        <taxon>Agaricomycetidae</taxon>
        <taxon>Agaricales</taxon>
        <taxon>Agaricineae</taxon>
        <taxon>Strophariaceae</taxon>
        <taxon>Psilocybe</taxon>
    </lineage>
</organism>
<keyword evidence="4 7" id="KW-0732">Signal</keyword>
<dbReference type="Proteomes" id="UP000567179">
    <property type="component" value="Unassembled WGS sequence"/>
</dbReference>
<evidence type="ECO:0000313" key="9">
    <source>
        <dbReference type="Proteomes" id="UP000567179"/>
    </source>
</evidence>
<evidence type="ECO:0000256" key="7">
    <source>
        <dbReference type="RuleBase" id="RU361156"/>
    </source>
</evidence>
<name>A0A8H5EV53_9AGAR</name>
<dbReference type="Pfam" id="PF00450">
    <property type="entry name" value="Peptidase_S10"/>
    <property type="match status" value="1"/>
</dbReference>
<dbReference type="AlphaFoldDB" id="A0A8H5EV53"/>
<dbReference type="GO" id="GO:0004185">
    <property type="term" value="F:serine-type carboxypeptidase activity"/>
    <property type="evidence" value="ECO:0007669"/>
    <property type="project" value="UniProtKB-UniRule"/>
</dbReference>
<dbReference type="InterPro" id="IPR033124">
    <property type="entry name" value="Ser_caboxypep_his_AS"/>
</dbReference>
<comment type="similarity">
    <text evidence="1 7">Belongs to the peptidase S10 family.</text>
</comment>
<evidence type="ECO:0000313" key="8">
    <source>
        <dbReference type="EMBL" id="KAF5313213.1"/>
    </source>
</evidence>
<accession>A0A8H5EV53</accession>
<dbReference type="GO" id="GO:0000324">
    <property type="term" value="C:fungal-type vacuole"/>
    <property type="evidence" value="ECO:0007669"/>
    <property type="project" value="TreeGrafter"/>
</dbReference>
<keyword evidence="3 7" id="KW-0645">Protease</keyword>
<dbReference type="GO" id="GO:0006508">
    <property type="term" value="P:proteolysis"/>
    <property type="evidence" value="ECO:0007669"/>
    <property type="project" value="UniProtKB-KW"/>
</dbReference>
<keyword evidence="9" id="KW-1185">Reference proteome</keyword>
<evidence type="ECO:0000256" key="6">
    <source>
        <dbReference type="ARBA" id="ARBA00023180"/>
    </source>
</evidence>
<evidence type="ECO:0000256" key="1">
    <source>
        <dbReference type="ARBA" id="ARBA00009431"/>
    </source>
</evidence>
<sequence length="487" mass="54484">MLFAIKTFATALLVGVVPSLARQQTFRNETDAFQPFGDTLNLPDSLFVTVGHPLFPHYGLRIKRSTDFCDSTVTSYTGYIDIEARHLFFYFFESRSDPDSDDVIYWTNGGPGSSALGLFMELGPCRTTENGTVFHPESWNNNANLLIVDQPIGVGFSYADHGETVSSSEEAAKDIAALLAIFFENFTKYKGRALHMAGESYAGRYIPLFAAEVYDQNTKLVAAGLTPINLQSIMLGNGRTDMYTMLLSYYNMACTTATATPVVDIASCIRMKQVLPRCKKALKESCVDIFDAIACRAASWFCGGEFIWPYFKSGRNPYDVSKMCEGEYMKTLCYPDMINVSKYLDRPEIRLKLGVDPSITRNFSSAEDFDVIQAFLENMDEWRPAQYHVAALLERGIRVLVYVGKNDFACNHVGNKAWIDELEWSGRDDFARQPTHEWLVDGKAAGVTKGAHGLTFTIIDGAGHMAPYDKPKECLDMLNHWITETPL</sequence>
<dbReference type="PANTHER" id="PTHR11802:SF113">
    <property type="entry name" value="SERINE CARBOXYPEPTIDASE CTSA-4.1"/>
    <property type="match status" value="1"/>
</dbReference>
<dbReference type="SUPFAM" id="SSF53474">
    <property type="entry name" value="alpha/beta-Hydrolases"/>
    <property type="match status" value="1"/>
</dbReference>
<dbReference type="InterPro" id="IPR001563">
    <property type="entry name" value="Peptidase_S10"/>
</dbReference>
<dbReference type="PROSITE" id="PS00560">
    <property type="entry name" value="CARBOXYPEPT_SER_HIS"/>
    <property type="match status" value="1"/>
</dbReference>
<dbReference type="PRINTS" id="PR00724">
    <property type="entry name" value="CRBOXYPTASEC"/>
</dbReference>
<protein>
    <recommendedName>
        <fullName evidence="7">Carboxypeptidase</fullName>
        <ecNumber evidence="7">3.4.16.-</ecNumber>
    </recommendedName>
</protein>
<comment type="caution">
    <text evidence="8">The sequence shown here is derived from an EMBL/GenBank/DDBJ whole genome shotgun (WGS) entry which is preliminary data.</text>
</comment>
<keyword evidence="2 7" id="KW-0121">Carboxypeptidase</keyword>
<proteinExistence type="inferred from homology"/>
<feature type="signal peptide" evidence="7">
    <location>
        <begin position="1"/>
        <end position="23"/>
    </location>
</feature>
<dbReference type="Gene3D" id="1.10.287.410">
    <property type="match status" value="1"/>
</dbReference>